<dbReference type="SUPFAM" id="SSF53649">
    <property type="entry name" value="Alkaline phosphatase-like"/>
    <property type="match status" value="1"/>
</dbReference>
<dbReference type="Gene3D" id="3.40.720.10">
    <property type="entry name" value="Alkaline Phosphatase, subunit A"/>
    <property type="match status" value="1"/>
</dbReference>
<evidence type="ECO:0000256" key="5">
    <source>
        <dbReference type="ARBA" id="ARBA00022801"/>
    </source>
</evidence>
<evidence type="ECO:0000256" key="1">
    <source>
        <dbReference type="ARBA" id="ARBA00001913"/>
    </source>
</evidence>
<comment type="similarity">
    <text evidence="2">Belongs to the sulfatase family.</text>
</comment>
<evidence type="ECO:0000259" key="7">
    <source>
        <dbReference type="Pfam" id="PF00884"/>
    </source>
</evidence>
<sequence length="485" mass="55376">MKILYKYVVLFFGFVYSVNAQQKTNILIFLVDDLRPELGCYDNSIIKTPNIDKLAKDGVLFDKAYCQQAICAPSRISILTGMRPENVGIYDLETPLRKVHKDLLTIPQFFKQNGYKTVAVGKVYHHANDDKENWSILFPREGNTYANPENIAIMEKQKKAGQKVKAPAFECVDVPDDTYRDAKVANNAIKTLKDIKGENFMMVVGFSRPHLPFNVPKKYWDLYDKKNIVVPSRDKPANIFPTAMSNWGELRNYYGIPQKGDLSDDLSKELINGYYASVSFIDTQMGKVLQTLDELNLRQNTMIVFMSDHGWKLGEYGAWCKHTNFEHDVKVPLIISRETNYQGRKVNQRSDALVEYIDVFSTIAAACNLSLPKTDGKSLLPLLDNPKMKWDNAAYSVYPRGKNMGCTCTDGQWRYTEWRNADTQEVVGKELYNHKQSALATENLAGNSKYKKIEQRMKKNLDNQFPVDMGPFKKSIISKGVPEDE</sequence>
<keyword evidence="3" id="KW-0479">Metal-binding</keyword>
<gene>
    <name evidence="8" type="ORF">B6A10_06070</name>
</gene>
<keyword evidence="6" id="KW-0106">Calcium</keyword>
<evidence type="ECO:0000256" key="6">
    <source>
        <dbReference type="ARBA" id="ARBA00022837"/>
    </source>
</evidence>
<comment type="caution">
    <text evidence="8">The sequence shown here is derived from an EMBL/GenBank/DDBJ whole genome shotgun (WGS) entry which is preliminary data.</text>
</comment>
<accession>A0ABR7UPB6</accession>
<dbReference type="PROSITE" id="PS00149">
    <property type="entry name" value="SULFATASE_2"/>
    <property type="match status" value="1"/>
</dbReference>
<dbReference type="Pfam" id="PF00884">
    <property type="entry name" value="Sulfatase"/>
    <property type="match status" value="1"/>
</dbReference>
<keyword evidence="9" id="KW-1185">Reference proteome</keyword>
<evidence type="ECO:0000256" key="2">
    <source>
        <dbReference type="ARBA" id="ARBA00008779"/>
    </source>
</evidence>
<feature type="domain" description="Sulfatase N-terminal" evidence="7">
    <location>
        <begin position="25"/>
        <end position="366"/>
    </location>
</feature>
<evidence type="ECO:0000256" key="4">
    <source>
        <dbReference type="ARBA" id="ARBA00022729"/>
    </source>
</evidence>
<dbReference type="InterPro" id="IPR017850">
    <property type="entry name" value="Alkaline_phosphatase_core_sf"/>
</dbReference>
<dbReference type="InterPro" id="IPR000917">
    <property type="entry name" value="Sulfatase_N"/>
</dbReference>
<keyword evidence="5" id="KW-0378">Hydrolase</keyword>
<evidence type="ECO:0000256" key="3">
    <source>
        <dbReference type="ARBA" id="ARBA00022723"/>
    </source>
</evidence>
<reference evidence="8 9" key="1">
    <citation type="journal article" date="2020" name="Microbiol. Res.">
        <title>Flavobacterium pokkalii sp. nov., a novel plant growth promoting native rhizobacteria isolated from pokkali rice grown in coastal saline affected agricultural regions of southern India, Kerala.</title>
        <authorList>
            <person name="Menon R.R."/>
            <person name="Kumari S."/>
            <person name="Viver T."/>
            <person name="Rameshkumar N."/>
        </authorList>
    </citation>
    <scope>NUCLEOTIDE SEQUENCE [LARGE SCALE GENOMIC DNA]</scope>
    <source>
        <strain evidence="8 9">L1I52</strain>
    </source>
</reference>
<dbReference type="RefSeq" id="WP_188220126.1">
    <property type="nucleotide sequence ID" value="NZ_NASZ01000006.1"/>
</dbReference>
<evidence type="ECO:0000313" key="9">
    <source>
        <dbReference type="Proteomes" id="UP000661715"/>
    </source>
</evidence>
<dbReference type="Proteomes" id="UP000661715">
    <property type="component" value="Unassembled WGS sequence"/>
</dbReference>
<dbReference type="PROSITE" id="PS00523">
    <property type="entry name" value="SULFATASE_1"/>
    <property type="match status" value="1"/>
</dbReference>
<evidence type="ECO:0000313" key="8">
    <source>
        <dbReference type="EMBL" id="MBD0724740.1"/>
    </source>
</evidence>
<protein>
    <recommendedName>
        <fullName evidence="7">Sulfatase N-terminal domain-containing protein</fullName>
    </recommendedName>
</protein>
<dbReference type="InterPro" id="IPR024607">
    <property type="entry name" value="Sulfatase_CS"/>
</dbReference>
<keyword evidence="4" id="KW-0732">Signal</keyword>
<comment type="cofactor">
    <cofactor evidence="1">
        <name>Ca(2+)</name>
        <dbReference type="ChEBI" id="CHEBI:29108"/>
    </cofactor>
</comment>
<dbReference type="InterPro" id="IPR035874">
    <property type="entry name" value="IDS"/>
</dbReference>
<dbReference type="EMBL" id="NASZ01000006">
    <property type="protein sequence ID" value="MBD0724740.1"/>
    <property type="molecule type" value="Genomic_DNA"/>
</dbReference>
<dbReference type="PANTHER" id="PTHR45953:SF1">
    <property type="entry name" value="IDURONATE 2-SULFATASE"/>
    <property type="match status" value="1"/>
</dbReference>
<organism evidence="8 9">
    <name type="scientific">Flavobacterium pokkalii</name>
    <dbReference type="NCBI Taxonomy" id="1940408"/>
    <lineage>
        <taxon>Bacteria</taxon>
        <taxon>Pseudomonadati</taxon>
        <taxon>Bacteroidota</taxon>
        <taxon>Flavobacteriia</taxon>
        <taxon>Flavobacteriales</taxon>
        <taxon>Flavobacteriaceae</taxon>
        <taxon>Flavobacterium</taxon>
    </lineage>
</organism>
<name>A0ABR7UPB6_9FLAO</name>
<dbReference type="CDD" id="cd16030">
    <property type="entry name" value="iduronate-2-sulfatase"/>
    <property type="match status" value="1"/>
</dbReference>
<proteinExistence type="inferred from homology"/>
<dbReference type="PANTHER" id="PTHR45953">
    <property type="entry name" value="IDURONATE 2-SULFATASE"/>
    <property type="match status" value="1"/>
</dbReference>